<proteinExistence type="predicted"/>
<evidence type="ECO:0000256" key="2">
    <source>
        <dbReference type="ARBA" id="ARBA00023015"/>
    </source>
</evidence>
<keyword evidence="5" id="KW-0539">Nucleus</keyword>
<sequence length="121" mass="14054">MAPPPVPVEVHRHMVFGSHKKKLTKSYMKLNKVCVPLGLGEELRVFGRRSTWNVVGPSSIENRVFTFVATNHQERNPVEYYLCNDWQRFRTAYGLTTRDSIVFQISNPISHIMRIRIVRNG</sequence>
<evidence type="ECO:0000313" key="6">
    <source>
        <dbReference type="EMBL" id="MED6131752.1"/>
    </source>
</evidence>
<keyword evidence="3" id="KW-0238">DNA-binding</keyword>
<name>A0ABU6S5Z9_9FABA</name>
<dbReference type="SUPFAM" id="SSF101936">
    <property type="entry name" value="DNA-binding pseudobarrel domain"/>
    <property type="match status" value="1"/>
</dbReference>
<evidence type="ECO:0000256" key="3">
    <source>
        <dbReference type="ARBA" id="ARBA00023125"/>
    </source>
</evidence>
<dbReference type="InterPro" id="IPR015300">
    <property type="entry name" value="DNA-bd_pseudobarrel_sf"/>
</dbReference>
<reference evidence="6 7" key="1">
    <citation type="journal article" date="2023" name="Plants (Basel)">
        <title>Bridging the Gap: Combining Genomics and Transcriptomics Approaches to Understand Stylosanthes scabra, an Orphan Legume from the Brazilian Caatinga.</title>
        <authorList>
            <person name="Ferreira-Neto J.R.C."/>
            <person name="da Silva M.D."/>
            <person name="Binneck E."/>
            <person name="de Melo N.F."/>
            <person name="da Silva R.H."/>
            <person name="de Melo A.L.T.M."/>
            <person name="Pandolfi V."/>
            <person name="Bustamante F.O."/>
            <person name="Brasileiro-Vidal A.C."/>
            <person name="Benko-Iseppon A.M."/>
        </authorList>
    </citation>
    <scope>NUCLEOTIDE SEQUENCE [LARGE SCALE GENOMIC DNA]</scope>
    <source>
        <tissue evidence="6">Leaves</tissue>
    </source>
</reference>
<evidence type="ECO:0000256" key="4">
    <source>
        <dbReference type="ARBA" id="ARBA00023163"/>
    </source>
</evidence>
<protein>
    <recommendedName>
        <fullName evidence="8">TF-B3 domain-containing protein</fullName>
    </recommendedName>
</protein>
<organism evidence="6 7">
    <name type="scientific">Stylosanthes scabra</name>
    <dbReference type="NCBI Taxonomy" id="79078"/>
    <lineage>
        <taxon>Eukaryota</taxon>
        <taxon>Viridiplantae</taxon>
        <taxon>Streptophyta</taxon>
        <taxon>Embryophyta</taxon>
        <taxon>Tracheophyta</taxon>
        <taxon>Spermatophyta</taxon>
        <taxon>Magnoliopsida</taxon>
        <taxon>eudicotyledons</taxon>
        <taxon>Gunneridae</taxon>
        <taxon>Pentapetalae</taxon>
        <taxon>rosids</taxon>
        <taxon>fabids</taxon>
        <taxon>Fabales</taxon>
        <taxon>Fabaceae</taxon>
        <taxon>Papilionoideae</taxon>
        <taxon>50 kb inversion clade</taxon>
        <taxon>dalbergioids sensu lato</taxon>
        <taxon>Dalbergieae</taxon>
        <taxon>Pterocarpus clade</taxon>
        <taxon>Stylosanthes</taxon>
    </lineage>
</organism>
<dbReference type="Gene3D" id="2.40.330.10">
    <property type="entry name" value="DNA-binding pseudobarrel domain"/>
    <property type="match status" value="1"/>
</dbReference>
<comment type="subcellular location">
    <subcellularLocation>
        <location evidence="1">Nucleus</location>
    </subcellularLocation>
</comment>
<accession>A0ABU6S5Z9</accession>
<gene>
    <name evidence="6" type="ORF">PIB30_012760</name>
</gene>
<keyword evidence="2" id="KW-0805">Transcription regulation</keyword>
<keyword evidence="7" id="KW-1185">Reference proteome</keyword>
<evidence type="ECO:0000256" key="1">
    <source>
        <dbReference type="ARBA" id="ARBA00004123"/>
    </source>
</evidence>
<evidence type="ECO:0008006" key="8">
    <source>
        <dbReference type="Google" id="ProtNLM"/>
    </source>
</evidence>
<dbReference type="EMBL" id="JASCZI010060447">
    <property type="protein sequence ID" value="MED6131752.1"/>
    <property type="molecule type" value="Genomic_DNA"/>
</dbReference>
<comment type="caution">
    <text evidence="6">The sequence shown here is derived from an EMBL/GenBank/DDBJ whole genome shotgun (WGS) entry which is preliminary data.</text>
</comment>
<evidence type="ECO:0000256" key="5">
    <source>
        <dbReference type="ARBA" id="ARBA00023242"/>
    </source>
</evidence>
<dbReference type="Proteomes" id="UP001341840">
    <property type="component" value="Unassembled WGS sequence"/>
</dbReference>
<keyword evidence="4" id="KW-0804">Transcription</keyword>
<evidence type="ECO:0000313" key="7">
    <source>
        <dbReference type="Proteomes" id="UP001341840"/>
    </source>
</evidence>